<proteinExistence type="predicted"/>
<organism evidence="2 3">
    <name type="scientific">Fodinibius salicampi</name>
    <dbReference type="NCBI Taxonomy" id="1920655"/>
    <lineage>
        <taxon>Bacteria</taxon>
        <taxon>Pseudomonadati</taxon>
        <taxon>Balneolota</taxon>
        <taxon>Balneolia</taxon>
        <taxon>Balneolales</taxon>
        <taxon>Balneolaceae</taxon>
        <taxon>Fodinibius</taxon>
    </lineage>
</organism>
<dbReference type="InterPro" id="IPR011050">
    <property type="entry name" value="Pectin_lyase_fold/virulence"/>
</dbReference>
<sequence length="334" mass="35544">MIKKTNLIGILVLGVFVAVGCEESTTSIDSTTNTENNDILSTSMSSGETASLTECQDTGVGLTAHYINETPNSPLDITCDIGVYVDKDGEIDGVTLNATFDGAKSKQYGIYVKGANVKLANSSVNTDADYPHQFVPITYQDGATGNITNNEVTGVHRAGIVLRGAGTDVNVDGNNVIGIGPKSTGWAQNGIQVDQEASGVIKNNLVEGHFYNKDTFVSSGIGVFSDNVNVQKNTIRNNDLGVALVGNNTNVNHNTIEITYTEVDVNYIFGVWAYPSEDNGIRQNTITSNTGTGFGIFLQGTENTKLIRNDVSGWGTNLIDGGDDTKLPKPFEID</sequence>
<gene>
    <name evidence="2" type="ORF">LQ318_05350</name>
</gene>
<dbReference type="SUPFAM" id="SSF51126">
    <property type="entry name" value="Pectin lyase-like"/>
    <property type="match status" value="1"/>
</dbReference>
<dbReference type="SMART" id="SM00710">
    <property type="entry name" value="PbH1"/>
    <property type="match status" value="5"/>
</dbReference>
<evidence type="ECO:0000313" key="2">
    <source>
        <dbReference type="EMBL" id="MCW9712328.1"/>
    </source>
</evidence>
<accession>A0ABT3PWV2</accession>
<dbReference type="RefSeq" id="WP_265788202.1">
    <property type="nucleotide sequence ID" value="NZ_BAABRS010000001.1"/>
</dbReference>
<dbReference type="InterPro" id="IPR006626">
    <property type="entry name" value="PbH1"/>
</dbReference>
<dbReference type="Proteomes" id="UP001207337">
    <property type="component" value="Unassembled WGS sequence"/>
</dbReference>
<dbReference type="Gene3D" id="2.160.20.10">
    <property type="entry name" value="Single-stranded right-handed beta-helix, Pectin lyase-like"/>
    <property type="match status" value="1"/>
</dbReference>
<dbReference type="InterPro" id="IPR039448">
    <property type="entry name" value="Beta_helix"/>
</dbReference>
<reference evidence="2 3" key="1">
    <citation type="submission" date="2021-11" db="EMBL/GenBank/DDBJ databases">
        <title>Aliifidinibius sp. nov., a new bacterium isolated from saline soil.</title>
        <authorList>
            <person name="Galisteo C."/>
            <person name="De La Haba R."/>
            <person name="Sanchez-Porro C."/>
            <person name="Ventosa A."/>
        </authorList>
    </citation>
    <scope>NUCLEOTIDE SEQUENCE [LARGE SCALE GENOMIC DNA]</scope>
    <source>
        <strain evidence="2 3">KACC 190600</strain>
    </source>
</reference>
<dbReference type="EMBL" id="JAJNDC010000001">
    <property type="protein sequence ID" value="MCW9712328.1"/>
    <property type="molecule type" value="Genomic_DNA"/>
</dbReference>
<dbReference type="Pfam" id="PF13229">
    <property type="entry name" value="Beta_helix"/>
    <property type="match status" value="1"/>
</dbReference>
<evidence type="ECO:0000313" key="3">
    <source>
        <dbReference type="Proteomes" id="UP001207337"/>
    </source>
</evidence>
<evidence type="ECO:0000259" key="1">
    <source>
        <dbReference type="Pfam" id="PF13229"/>
    </source>
</evidence>
<feature type="domain" description="Right handed beta helix" evidence="1">
    <location>
        <begin position="142"/>
        <end position="310"/>
    </location>
</feature>
<dbReference type="InterPro" id="IPR012334">
    <property type="entry name" value="Pectin_lyas_fold"/>
</dbReference>
<comment type="caution">
    <text evidence="2">The sequence shown here is derived from an EMBL/GenBank/DDBJ whole genome shotgun (WGS) entry which is preliminary data.</text>
</comment>
<name>A0ABT3PWV2_9BACT</name>
<keyword evidence="3" id="KW-1185">Reference proteome</keyword>
<protein>
    <submittedName>
        <fullName evidence="2">Right-handed parallel beta-helix repeat-containing protein</fullName>
    </submittedName>
</protein>
<dbReference type="PROSITE" id="PS51257">
    <property type="entry name" value="PROKAR_LIPOPROTEIN"/>
    <property type="match status" value="1"/>
</dbReference>